<dbReference type="EMBL" id="DQAY01000017">
    <property type="protein sequence ID" value="HCO21939.1"/>
    <property type="molecule type" value="Genomic_DNA"/>
</dbReference>
<comment type="function">
    <text evidence="2">E2 component of the 2-oxoglutarate dehydrogenase (OGDH) complex which catalyzes the second step in the conversion of 2-oxoglutarate to succinyl-CoA and CO(2).</text>
</comment>
<dbReference type="GO" id="GO:0005829">
    <property type="term" value="C:cytosol"/>
    <property type="evidence" value="ECO:0007669"/>
    <property type="project" value="TreeGrafter"/>
</dbReference>
<keyword evidence="5" id="KW-0816">Tricarboxylic acid cycle</keyword>
<dbReference type="EC" id="2.3.1.61" evidence="10"/>
<reference evidence="12 13" key="1">
    <citation type="journal article" date="2018" name="Nat. Biotechnol.">
        <title>A standardized bacterial taxonomy based on genome phylogeny substantially revises the tree of life.</title>
        <authorList>
            <person name="Parks D.H."/>
            <person name="Chuvochina M."/>
            <person name="Waite D.W."/>
            <person name="Rinke C."/>
            <person name="Skarshewski A."/>
            <person name="Chaumeil P.A."/>
            <person name="Hugenholtz P."/>
        </authorList>
    </citation>
    <scope>NUCLEOTIDE SEQUENCE [LARGE SCALE GENOMIC DNA]</scope>
    <source>
        <strain evidence="12">UBA9375</strain>
    </source>
</reference>
<dbReference type="InterPro" id="IPR023213">
    <property type="entry name" value="CAT-like_dom_sf"/>
</dbReference>
<organism evidence="12 13">
    <name type="scientific">Gimesia maris</name>
    <dbReference type="NCBI Taxonomy" id="122"/>
    <lineage>
        <taxon>Bacteria</taxon>
        <taxon>Pseudomonadati</taxon>
        <taxon>Planctomycetota</taxon>
        <taxon>Planctomycetia</taxon>
        <taxon>Planctomycetales</taxon>
        <taxon>Planctomycetaceae</taxon>
        <taxon>Gimesia</taxon>
    </lineage>
</organism>
<comment type="caution">
    <text evidence="12">The sequence shown here is derived from an EMBL/GenBank/DDBJ whole genome shotgun (WGS) entry which is preliminary data.</text>
</comment>
<dbReference type="PANTHER" id="PTHR43416:SF5">
    <property type="entry name" value="DIHYDROLIPOYLLYSINE-RESIDUE SUCCINYLTRANSFERASE COMPONENT OF 2-OXOGLUTARATE DEHYDROGENASE COMPLEX, MITOCHONDRIAL"/>
    <property type="match status" value="1"/>
</dbReference>
<feature type="non-terminal residue" evidence="12">
    <location>
        <position position="1"/>
    </location>
</feature>
<proteinExistence type="inferred from homology"/>
<dbReference type="Proteomes" id="UP000263642">
    <property type="component" value="Unassembled WGS sequence"/>
</dbReference>
<accession>A0A3D3QZL5</accession>
<evidence type="ECO:0000313" key="13">
    <source>
        <dbReference type="Proteomes" id="UP000263642"/>
    </source>
</evidence>
<dbReference type="GO" id="GO:0006554">
    <property type="term" value="P:lysine catabolic process"/>
    <property type="evidence" value="ECO:0007669"/>
    <property type="project" value="UniProtKB-UniRule"/>
</dbReference>
<comment type="cofactor">
    <cofactor evidence="1">
        <name>(R)-lipoate</name>
        <dbReference type="ChEBI" id="CHEBI:83088"/>
    </cofactor>
</comment>
<dbReference type="GO" id="GO:0045252">
    <property type="term" value="C:oxoglutarate dehydrogenase complex"/>
    <property type="evidence" value="ECO:0007669"/>
    <property type="project" value="UniProtKB-UniRule"/>
</dbReference>
<evidence type="ECO:0000256" key="6">
    <source>
        <dbReference type="ARBA" id="ARBA00022679"/>
    </source>
</evidence>
<evidence type="ECO:0000256" key="1">
    <source>
        <dbReference type="ARBA" id="ARBA00001938"/>
    </source>
</evidence>
<evidence type="ECO:0000256" key="5">
    <source>
        <dbReference type="ARBA" id="ARBA00022532"/>
    </source>
</evidence>
<keyword evidence="7" id="KW-0450">Lipoyl</keyword>
<dbReference type="AlphaFoldDB" id="A0A3D3QZL5"/>
<dbReference type="GO" id="GO:0006099">
    <property type="term" value="P:tricarboxylic acid cycle"/>
    <property type="evidence" value="ECO:0007669"/>
    <property type="project" value="UniProtKB-UniRule"/>
</dbReference>
<evidence type="ECO:0000313" key="12">
    <source>
        <dbReference type="EMBL" id="HCO21939.1"/>
    </source>
</evidence>
<dbReference type="Gene3D" id="3.30.559.10">
    <property type="entry name" value="Chloramphenicol acetyltransferase-like domain"/>
    <property type="match status" value="1"/>
</dbReference>
<evidence type="ECO:0000256" key="4">
    <source>
        <dbReference type="ARBA" id="ARBA00007317"/>
    </source>
</evidence>
<evidence type="ECO:0000256" key="3">
    <source>
        <dbReference type="ARBA" id="ARBA00005145"/>
    </source>
</evidence>
<dbReference type="Pfam" id="PF00198">
    <property type="entry name" value="2-oxoacid_dh"/>
    <property type="match status" value="1"/>
</dbReference>
<dbReference type="GO" id="GO:0004149">
    <property type="term" value="F:dihydrolipoyllysine-residue succinyltransferase activity"/>
    <property type="evidence" value="ECO:0007669"/>
    <property type="project" value="UniProtKB-UniRule"/>
</dbReference>
<dbReference type="SUPFAM" id="SSF52777">
    <property type="entry name" value="CoA-dependent acyltransferases"/>
    <property type="match status" value="1"/>
</dbReference>
<dbReference type="NCBIfam" id="TIGR01347">
    <property type="entry name" value="sucB"/>
    <property type="match status" value="1"/>
</dbReference>
<evidence type="ECO:0000256" key="8">
    <source>
        <dbReference type="ARBA" id="ARBA00023315"/>
    </source>
</evidence>
<evidence type="ECO:0000256" key="2">
    <source>
        <dbReference type="ARBA" id="ARBA00004052"/>
    </source>
</evidence>
<dbReference type="InterPro" id="IPR006255">
    <property type="entry name" value="SucB"/>
</dbReference>
<gene>
    <name evidence="12" type="primary">sucB</name>
    <name evidence="12" type="ORF">DIT97_02260</name>
</gene>
<evidence type="ECO:0000259" key="11">
    <source>
        <dbReference type="Pfam" id="PF00198"/>
    </source>
</evidence>
<dbReference type="InterPro" id="IPR050537">
    <property type="entry name" value="2-oxoacid_dehydrogenase"/>
</dbReference>
<comment type="catalytic activity">
    <reaction evidence="9">
        <text>N(6)-[(R)-dihydrolipoyl]-L-lysyl-[protein] + succinyl-CoA = N(6)-[(R)-S(8)-succinyldihydrolipoyl]-L-lysyl-[protein] + CoA</text>
        <dbReference type="Rhea" id="RHEA:15213"/>
        <dbReference type="Rhea" id="RHEA-COMP:10475"/>
        <dbReference type="Rhea" id="RHEA-COMP:20092"/>
        <dbReference type="ChEBI" id="CHEBI:57287"/>
        <dbReference type="ChEBI" id="CHEBI:57292"/>
        <dbReference type="ChEBI" id="CHEBI:83100"/>
        <dbReference type="ChEBI" id="CHEBI:83120"/>
        <dbReference type="EC" id="2.3.1.61"/>
    </reaction>
</comment>
<dbReference type="InterPro" id="IPR001078">
    <property type="entry name" value="2-oxoacid_DH_actylTfrase"/>
</dbReference>
<evidence type="ECO:0000256" key="10">
    <source>
        <dbReference type="NCBIfam" id="TIGR01347"/>
    </source>
</evidence>
<name>A0A3D3QZL5_9PLAN</name>
<feature type="domain" description="2-oxoacid dehydrogenase acyltransferase catalytic" evidence="11">
    <location>
        <begin position="9"/>
        <end position="238"/>
    </location>
</feature>
<keyword evidence="8" id="KW-0012">Acyltransferase</keyword>
<dbReference type="PANTHER" id="PTHR43416">
    <property type="entry name" value="DIHYDROLIPOYLLYSINE-RESIDUE SUCCINYLTRANSFERASE COMPONENT OF 2-OXOGLUTARATE DEHYDROGENASE COMPLEX, MITOCHONDRIAL-RELATED"/>
    <property type="match status" value="1"/>
</dbReference>
<keyword evidence="6 12" id="KW-0808">Transferase</keyword>
<protein>
    <recommendedName>
        <fullName evidence="10">Dihydrolipoyllysine-residue succinyltransferase</fullName>
        <ecNumber evidence="10">2.3.1.61</ecNumber>
    </recommendedName>
</protein>
<evidence type="ECO:0000256" key="7">
    <source>
        <dbReference type="ARBA" id="ARBA00022823"/>
    </source>
</evidence>
<comment type="pathway">
    <text evidence="3">Amino-acid degradation; L-lysine degradation via saccharopine pathway; glutaryl-CoA from L-lysine: step 6/6.</text>
</comment>
<evidence type="ECO:0000256" key="9">
    <source>
        <dbReference type="ARBA" id="ARBA00052761"/>
    </source>
</evidence>
<comment type="similarity">
    <text evidence="4">Belongs to the 2-oxoacid dehydrogenase family.</text>
</comment>
<sequence length="240" mass="26690">SGSDNGAYREEEIVPMSPIRKKIAERLVEAQSNAALLTTFNEVDMSAVMELRTKYKDMFLKKFDVKLGFMSFFVKAVVDGLNQYPQINAEIRGTDLVFRNYYDIGIAVGGGKGLVVPILRNAERLSFADIELKINDFGQRAKANKISLEELQGGTFTITNGGVYGSLLSTPIVNPPQSGVLGMHGIQERPVAINGQVVIRPMMYIALTYDHRVVDGREAVVFLKRVKEVLEEPSRMLMEV</sequence>